<dbReference type="OrthoDB" id="642193at2759"/>
<feature type="compositionally biased region" description="Basic and acidic residues" evidence="8">
    <location>
        <begin position="363"/>
        <end position="380"/>
    </location>
</feature>
<keyword evidence="5" id="KW-0268">Exocytosis</keyword>
<feature type="region of interest" description="Disordered" evidence="8">
    <location>
        <begin position="363"/>
        <end position="391"/>
    </location>
</feature>
<dbReference type="SUPFAM" id="SSF50729">
    <property type="entry name" value="PH domain-like"/>
    <property type="match status" value="1"/>
</dbReference>
<keyword evidence="4" id="KW-0813">Transport</keyword>
<feature type="compositionally biased region" description="Low complexity" evidence="8">
    <location>
        <begin position="770"/>
        <end position="786"/>
    </location>
</feature>
<dbReference type="Gene3D" id="2.30.29.30">
    <property type="entry name" value="Pleckstrin-homology domain (PH domain)/Phosphotyrosine-binding domain (PTB)"/>
    <property type="match status" value="1"/>
</dbReference>
<gene>
    <name evidence="10" type="ORF">D9619_002758</name>
</gene>
<dbReference type="PANTHER" id="PTHR21426:SF12">
    <property type="entry name" value="EXOCYST COMPLEX COMPONENT 8"/>
    <property type="match status" value="1"/>
</dbReference>
<evidence type="ECO:0000256" key="7">
    <source>
        <dbReference type="SAM" id="Coils"/>
    </source>
</evidence>
<feature type="compositionally biased region" description="Polar residues" evidence="8">
    <location>
        <begin position="723"/>
        <end position="733"/>
    </location>
</feature>
<protein>
    <recommendedName>
        <fullName evidence="3">Exocyst complex component EXO84</fullName>
    </recommendedName>
</protein>
<evidence type="ECO:0000256" key="3">
    <source>
        <dbReference type="ARBA" id="ARBA00021269"/>
    </source>
</evidence>
<dbReference type="Gene3D" id="1.20.58.1210">
    <property type="entry name" value="Exo84p, N-terminal helical domain"/>
    <property type="match status" value="1"/>
</dbReference>
<feature type="domain" description="Exocyst component Exo84 C-terminal" evidence="9">
    <location>
        <begin position="430"/>
        <end position="624"/>
    </location>
</feature>
<evidence type="ECO:0000256" key="8">
    <source>
        <dbReference type="SAM" id="MobiDB-lite"/>
    </source>
</evidence>
<sequence>MESSLRTRPSQAPRGKVRRAPTKLAKPGAGVTPREKGKGRIDDKIKKRMSTRYAEISSPTQLSGVPAMPSFMNLIPAGQELDANAYDGVEEMRERDVERENIKAAEDDKKLLESTDFDPAAYLKEKLANSTEAELKSLQSSLRGAIDDTSAELQQSVFRNYAEFVLISKEISVLENEMLELKDLLSDYKSMPSSLHIPDPTSASSSLMSTYKRSSVADLKVLYFNQMQALHTSIEGAAKFVPTTPGRHVVGEMESVYSLNAATYKVTGKVKFIVLDDAVLVAKRRRRNATQGADGSRSTMNEGKLVADKCWPLSEMLVLDTKDSPSMTNVFKIRHGKETHVYRTETPTDKKSLLAQFRQVAEELSQKRRKEREGEHERRKSMWQGNAMPGGGANPAVPAMPDWMNELAKRGGDLPGMGSDAKDKAERDTRWIGEWSDDLTVAIALKEWDKAVDLIEKGQARVGVMPLLASKLPALTSQLVTSLLTSLSLPSCRKSIVISLISLLNRLKAGAAARRTFLDMRTQVIQSLMRKIRFEGHIGTYIGELCVVYFTGIKHTADWYLASFKENEVASAFITWTKQRLEDYAETFRKQVYTKDVDPQVVEEAIAITQSQSKKLLQEYGLDFRYLLDDVLLEHPKEQLTEESTFSFAEHRISKEDALASTSRRPPTPPLQEAPPIPIISAAPPPINPRRALPTPGGPSPPPPPIGTNDSLYPPPSGFKSPNLVTPSTTGSIYSAMRADPPNSATPSLFSARQNLNNYPSSASINRARTPVSAVAQQQQSSTPTSAPLPAPVASPLPRAAMSSTPFRSRDRSGSIRDRDGSDSPASRDWQTRSGRGSPLPTRSPAPLPPRSANRPGSAMGQRTPVAVPPREGMI</sequence>
<dbReference type="InterPro" id="IPR033961">
    <property type="entry name" value="Exo84"/>
</dbReference>
<dbReference type="Pfam" id="PF08700">
    <property type="entry name" value="VPS51_Exo84_N"/>
    <property type="match status" value="1"/>
</dbReference>
<evidence type="ECO:0000256" key="4">
    <source>
        <dbReference type="ARBA" id="ARBA00022448"/>
    </source>
</evidence>
<feature type="compositionally biased region" description="Pro residues" evidence="8">
    <location>
        <begin position="666"/>
        <end position="688"/>
    </location>
</feature>
<dbReference type="InterPro" id="IPR042560">
    <property type="entry name" value="Exo84_C_2"/>
</dbReference>
<name>A0A8H5EUJ8_9AGAR</name>
<keyword evidence="7" id="KW-0175">Coiled coil</keyword>
<comment type="subcellular location">
    <subcellularLocation>
        <location evidence="1">Cytoplasmic vesicle</location>
        <location evidence="1">Secretory vesicle</location>
    </subcellularLocation>
</comment>
<feature type="region of interest" description="Disordered" evidence="8">
    <location>
        <begin position="657"/>
        <end position="875"/>
    </location>
</feature>
<dbReference type="Proteomes" id="UP000567179">
    <property type="component" value="Unassembled WGS sequence"/>
</dbReference>
<evidence type="ECO:0000256" key="5">
    <source>
        <dbReference type="ARBA" id="ARBA00022483"/>
    </source>
</evidence>
<evidence type="ECO:0000313" key="11">
    <source>
        <dbReference type="Proteomes" id="UP000567179"/>
    </source>
</evidence>
<dbReference type="GO" id="GO:0015031">
    <property type="term" value="P:protein transport"/>
    <property type="evidence" value="ECO:0007669"/>
    <property type="project" value="UniProtKB-KW"/>
</dbReference>
<feature type="compositionally biased region" description="Polar residues" evidence="8">
    <location>
        <begin position="1"/>
        <end position="10"/>
    </location>
</feature>
<dbReference type="EMBL" id="JAACJJ010000056">
    <property type="protein sequence ID" value="KAF5312929.1"/>
    <property type="molecule type" value="Genomic_DNA"/>
</dbReference>
<feature type="compositionally biased region" description="Basic and acidic residues" evidence="8">
    <location>
        <begin position="808"/>
        <end position="822"/>
    </location>
</feature>
<evidence type="ECO:0000313" key="10">
    <source>
        <dbReference type="EMBL" id="KAF5312929.1"/>
    </source>
</evidence>
<feature type="compositionally biased region" description="Polar residues" evidence="8">
    <location>
        <begin position="743"/>
        <end position="767"/>
    </location>
</feature>
<comment type="similarity">
    <text evidence="2">Belongs to the EXO84 family.</text>
</comment>
<evidence type="ECO:0000256" key="2">
    <source>
        <dbReference type="ARBA" id="ARBA00007210"/>
    </source>
</evidence>
<dbReference type="InterPro" id="IPR032403">
    <property type="entry name" value="Exo84_C"/>
</dbReference>
<evidence type="ECO:0000259" key="9">
    <source>
        <dbReference type="Pfam" id="PF16528"/>
    </source>
</evidence>
<evidence type="ECO:0000256" key="1">
    <source>
        <dbReference type="ARBA" id="ARBA00004398"/>
    </source>
</evidence>
<reference evidence="10 11" key="1">
    <citation type="journal article" date="2020" name="ISME J.">
        <title>Uncovering the hidden diversity of litter-decomposition mechanisms in mushroom-forming fungi.</title>
        <authorList>
            <person name="Floudas D."/>
            <person name="Bentzer J."/>
            <person name="Ahren D."/>
            <person name="Johansson T."/>
            <person name="Persson P."/>
            <person name="Tunlid A."/>
        </authorList>
    </citation>
    <scope>NUCLEOTIDE SEQUENCE [LARGE SCALE GENOMIC DNA]</scope>
    <source>
        <strain evidence="10 11">CBS 101986</strain>
    </source>
</reference>
<feature type="compositionally biased region" description="Pro residues" evidence="8">
    <location>
        <begin position="696"/>
        <end position="706"/>
    </location>
</feature>
<keyword evidence="6" id="KW-0653">Protein transport</keyword>
<dbReference type="Pfam" id="PF16528">
    <property type="entry name" value="Exo84_C"/>
    <property type="match status" value="1"/>
</dbReference>
<dbReference type="GO" id="GO:0006893">
    <property type="term" value="P:Golgi to plasma membrane transport"/>
    <property type="evidence" value="ECO:0007669"/>
    <property type="project" value="TreeGrafter"/>
</dbReference>
<dbReference type="SUPFAM" id="SSF74788">
    <property type="entry name" value="Cullin repeat-like"/>
    <property type="match status" value="1"/>
</dbReference>
<accession>A0A8H5EUJ8</accession>
<dbReference type="Pfam" id="PF25345">
    <property type="entry name" value="PH_EXO84"/>
    <property type="match status" value="1"/>
</dbReference>
<dbReference type="AlphaFoldDB" id="A0A8H5EUJ8"/>
<evidence type="ECO:0000256" key="6">
    <source>
        <dbReference type="ARBA" id="ARBA00022927"/>
    </source>
</evidence>
<dbReference type="InterPro" id="IPR011993">
    <property type="entry name" value="PH-like_dom_sf"/>
</dbReference>
<feature type="coiled-coil region" evidence="7">
    <location>
        <begin position="95"/>
        <end position="191"/>
    </location>
</feature>
<dbReference type="Gene3D" id="1.20.58.1220">
    <property type="entry name" value="Exo84p, C-terminal helical domain"/>
    <property type="match status" value="1"/>
</dbReference>
<dbReference type="PANTHER" id="PTHR21426">
    <property type="entry name" value="EXOCYST COMPLEX COMPONENT 8"/>
    <property type="match status" value="1"/>
</dbReference>
<dbReference type="GO" id="GO:0030133">
    <property type="term" value="C:transport vesicle"/>
    <property type="evidence" value="ECO:0007669"/>
    <property type="project" value="UniProtKB-SubCell"/>
</dbReference>
<dbReference type="GO" id="GO:0000145">
    <property type="term" value="C:exocyst"/>
    <property type="evidence" value="ECO:0007669"/>
    <property type="project" value="InterPro"/>
</dbReference>
<comment type="caution">
    <text evidence="10">The sequence shown here is derived from an EMBL/GenBank/DDBJ whole genome shotgun (WGS) entry which is preliminary data.</text>
</comment>
<organism evidence="10 11">
    <name type="scientific">Psilocybe cf. subviscida</name>
    <dbReference type="NCBI Taxonomy" id="2480587"/>
    <lineage>
        <taxon>Eukaryota</taxon>
        <taxon>Fungi</taxon>
        <taxon>Dikarya</taxon>
        <taxon>Basidiomycota</taxon>
        <taxon>Agaricomycotina</taxon>
        <taxon>Agaricomycetes</taxon>
        <taxon>Agaricomycetidae</taxon>
        <taxon>Agaricales</taxon>
        <taxon>Agaricineae</taxon>
        <taxon>Strophariaceae</taxon>
        <taxon>Psilocybe</taxon>
    </lineage>
</organism>
<proteinExistence type="inferred from homology"/>
<feature type="compositionally biased region" description="Basic and acidic residues" evidence="8">
    <location>
        <begin position="33"/>
        <end position="44"/>
    </location>
</feature>
<feature type="region of interest" description="Disordered" evidence="8">
    <location>
        <begin position="1"/>
        <end position="44"/>
    </location>
</feature>
<dbReference type="InterPro" id="IPR042561">
    <property type="entry name" value="Exo84_C_1"/>
</dbReference>
<keyword evidence="11" id="KW-1185">Reference proteome</keyword>
<dbReference type="InterPro" id="IPR016159">
    <property type="entry name" value="Cullin_repeat-like_dom_sf"/>
</dbReference>
<dbReference type="GO" id="GO:0006887">
    <property type="term" value="P:exocytosis"/>
    <property type="evidence" value="ECO:0007669"/>
    <property type="project" value="UniProtKB-KW"/>
</dbReference>